<dbReference type="AlphaFoldDB" id="A0A8S9M860"/>
<dbReference type="EMBL" id="QGKY02000089">
    <property type="protein sequence ID" value="KAF2614069.1"/>
    <property type="molecule type" value="Genomic_DNA"/>
</dbReference>
<feature type="compositionally biased region" description="Basic residues" evidence="2">
    <location>
        <begin position="47"/>
        <end position="60"/>
    </location>
</feature>
<evidence type="ECO:0000313" key="3">
    <source>
        <dbReference type="EMBL" id="KAF2614069.1"/>
    </source>
</evidence>
<reference evidence="3" key="1">
    <citation type="submission" date="2019-12" db="EMBL/GenBank/DDBJ databases">
        <title>Genome sequencing and annotation of Brassica cretica.</title>
        <authorList>
            <person name="Studholme D.J."/>
            <person name="Sarris P.F."/>
        </authorList>
    </citation>
    <scope>NUCLEOTIDE SEQUENCE</scope>
    <source>
        <strain evidence="3">PFS-102/07</strain>
        <tissue evidence="3">Leaf</tissue>
    </source>
</reference>
<gene>
    <name evidence="3" type="ORF">F2Q70_00011986</name>
</gene>
<proteinExistence type="predicted"/>
<sequence length="196" mass="22544">MPKIDVARLNALKPKPKPSEQPPEPVRTPSDDGDDPMEEDRVSTGRTLRRRKEKVAKNLKRGANENEKENFQKRVFRIPLHKPFEEAYYSHRLEEISADTYAALTRHQFNLESLGERLQRIENTTAAMKDKWRRGDEAMIDFTATDINNLTSVYIHSGLEPKLTSNTKLDTTACLGAWHAWDRILQTSLEDKALCI</sequence>
<organism evidence="3">
    <name type="scientific">Brassica cretica</name>
    <name type="common">Mustard</name>
    <dbReference type="NCBI Taxonomy" id="69181"/>
    <lineage>
        <taxon>Eukaryota</taxon>
        <taxon>Viridiplantae</taxon>
        <taxon>Streptophyta</taxon>
        <taxon>Embryophyta</taxon>
        <taxon>Tracheophyta</taxon>
        <taxon>Spermatophyta</taxon>
        <taxon>Magnoliopsida</taxon>
        <taxon>eudicotyledons</taxon>
        <taxon>Gunneridae</taxon>
        <taxon>Pentapetalae</taxon>
        <taxon>rosids</taxon>
        <taxon>malvids</taxon>
        <taxon>Brassicales</taxon>
        <taxon>Brassicaceae</taxon>
        <taxon>Brassiceae</taxon>
        <taxon>Brassica</taxon>
    </lineage>
</organism>
<name>A0A8S9M860_BRACR</name>
<evidence type="ECO:0000256" key="2">
    <source>
        <dbReference type="SAM" id="MobiDB-lite"/>
    </source>
</evidence>
<accession>A0A8S9M860</accession>
<protein>
    <submittedName>
        <fullName evidence="3">Uncharacterized protein</fullName>
    </submittedName>
</protein>
<comment type="caution">
    <text evidence="3">The sequence shown here is derived from an EMBL/GenBank/DDBJ whole genome shotgun (WGS) entry which is preliminary data.</text>
</comment>
<feature type="coiled-coil region" evidence="1">
    <location>
        <begin position="104"/>
        <end position="131"/>
    </location>
</feature>
<feature type="region of interest" description="Disordered" evidence="2">
    <location>
        <begin position="1"/>
        <end position="66"/>
    </location>
</feature>
<evidence type="ECO:0000256" key="1">
    <source>
        <dbReference type="SAM" id="Coils"/>
    </source>
</evidence>
<keyword evidence="1" id="KW-0175">Coiled coil</keyword>